<dbReference type="Proteomes" id="UP000292087">
    <property type="component" value="Unassembled WGS sequence"/>
</dbReference>
<proteinExistence type="predicted"/>
<dbReference type="InterPro" id="IPR003491">
    <property type="entry name" value="REP-like_C"/>
</dbReference>
<evidence type="ECO:0000313" key="3">
    <source>
        <dbReference type="Proteomes" id="UP000292087"/>
    </source>
</evidence>
<dbReference type="AlphaFoldDB" id="A0A4Q8LYL1"/>
<evidence type="ECO:0000259" key="1">
    <source>
        <dbReference type="Pfam" id="PF02486"/>
    </source>
</evidence>
<gene>
    <name evidence="2" type="ORF">EA656_02525</name>
</gene>
<feature type="domain" description="Replication initiation protein-like C-terminal" evidence="1">
    <location>
        <begin position="162"/>
        <end position="267"/>
    </location>
</feature>
<organism evidence="2 3">
    <name type="scientific">Pseudoxanthomonas winnipegensis</name>
    <dbReference type="NCBI Taxonomy" id="2480810"/>
    <lineage>
        <taxon>Bacteria</taxon>
        <taxon>Pseudomonadati</taxon>
        <taxon>Pseudomonadota</taxon>
        <taxon>Gammaproteobacteria</taxon>
        <taxon>Lysobacterales</taxon>
        <taxon>Lysobacteraceae</taxon>
        <taxon>Pseudoxanthomonas</taxon>
    </lineage>
</organism>
<name>A0A4Q8LYL1_9GAMM</name>
<protein>
    <submittedName>
        <fullName evidence="2">Replication protein</fullName>
    </submittedName>
</protein>
<comment type="caution">
    <text evidence="2">The sequence shown here is derived from an EMBL/GenBank/DDBJ whole genome shotgun (WGS) entry which is preliminary data.</text>
</comment>
<sequence length="379" mass="41569">MAEEAGASGLPSSNRGVSEPERIGVMIDWLAASFDLLAVLSCSMYGLHEDQKAVLDDLNGPVGANAPAVASAIARHFLPESFELGEVGRGRFYNWRVVIRSNGDTLGLLEFGGINTIRQDGTYTARIELTGEGCRQYEASSGNDHAQRWSLLASLLGAADARLTRIDIAADDYLGQYPVQWALERYNDGSFDRRGQRPKARLIDDMGNRTGKTLYIGSRKSEQQLRVYEKGREQGNQDSEWVRYEGEFHASNRRELPLEMLVDPAPYLVGTYPVLDFVGGIGERLRYATEKLLANCMRAVKAFRHQYGPLVNAMLHASGGDEAMLSRLLIGTARSKLPPWCPRPEDAAQLITAILLSPVGEIETGRVATGAHADTPESA</sequence>
<evidence type="ECO:0000313" key="2">
    <source>
        <dbReference type="EMBL" id="TAA37562.1"/>
    </source>
</evidence>
<accession>A0A4Q8LYL1</accession>
<dbReference type="Pfam" id="PF02486">
    <property type="entry name" value="Rep_trans"/>
    <property type="match status" value="1"/>
</dbReference>
<reference evidence="2 3" key="1">
    <citation type="submission" date="2019-02" db="EMBL/GenBank/DDBJ databases">
        <title>WGS of Pseudoxanthomonas species novum from clinical isolates.</title>
        <authorList>
            <person name="Bernier A.-M."/>
            <person name="Bernard K."/>
            <person name="Vachon A."/>
        </authorList>
    </citation>
    <scope>NUCLEOTIDE SEQUENCE [LARGE SCALE GENOMIC DNA]</scope>
    <source>
        <strain evidence="2 3">NML140781</strain>
    </source>
</reference>
<dbReference type="EMBL" id="SHMF01000001">
    <property type="protein sequence ID" value="TAA37562.1"/>
    <property type="molecule type" value="Genomic_DNA"/>
</dbReference>